<comment type="similarity">
    <text evidence="1">Belongs to the GPN-loop GTPase family.</text>
</comment>
<dbReference type="SUPFAM" id="SSF52540">
    <property type="entry name" value="P-loop containing nucleoside triphosphate hydrolases"/>
    <property type="match status" value="1"/>
</dbReference>
<reference evidence="6 7" key="1">
    <citation type="journal article" date="2022" name="Nat. Plants">
        <title>Genomes of leafy and leafless Platanthera orchids illuminate the evolution of mycoheterotrophy.</title>
        <authorList>
            <person name="Li M.H."/>
            <person name="Liu K.W."/>
            <person name="Li Z."/>
            <person name="Lu H.C."/>
            <person name="Ye Q.L."/>
            <person name="Zhang D."/>
            <person name="Wang J.Y."/>
            <person name="Li Y.F."/>
            <person name="Zhong Z.M."/>
            <person name="Liu X."/>
            <person name="Yu X."/>
            <person name="Liu D.K."/>
            <person name="Tu X.D."/>
            <person name="Liu B."/>
            <person name="Hao Y."/>
            <person name="Liao X.Y."/>
            <person name="Jiang Y.T."/>
            <person name="Sun W.H."/>
            <person name="Chen J."/>
            <person name="Chen Y.Q."/>
            <person name="Ai Y."/>
            <person name="Zhai J.W."/>
            <person name="Wu S.S."/>
            <person name="Zhou Z."/>
            <person name="Hsiao Y.Y."/>
            <person name="Wu W.L."/>
            <person name="Chen Y.Y."/>
            <person name="Lin Y.F."/>
            <person name="Hsu J.L."/>
            <person name="Li C.Y."/>
            <person name="Wang Z.W."/>
            <person name="Zhao X."/>
            <person name="Zhong W.Y."/>
            <person name="Ma X.K."/>
            <person name="Ma L."/>
            <person name="Huang J."/>
            <person name="Chen G.Z."/>
            <person name="Huang M.Z."/>
            <person name="Huang L."/>
            <person name="Peng D.H."/>
            <person name="Luo Y.B."/>
            <person name="Zou S.Q."/>
            <person name="Chen S.P."/>
            <person name="Lan S."/>
            <person name="Tsai W.C."/>
            <person name="Van de Peer Y."/>
            <person name="Liu Z.J."/>
        </authorList>
    </citation>
    <scope>NUCLEOTIDE SEQUENCE [LARGE SCALE GENOMIC DNA]</scope>
    <source>
        <strain evidence="6">Lor287</strain>
    </source>
</reference>
<feature type="compositionally biased region" description="Basic and acidic residues" evidence="5">
    <location>
        <begin position="233"/>
        <end position="267"/>
    </location>
</feature>
<dbReference type="PANTHER" id="PTHR21231:SF3">
    <property type="entry name" value="GPN-LOOP GTPASE 2"/>
    <property type="match status" value="1"/>
</dbReference>
<comment type="caution">
    <text evidence="6">The sequence shown here is derived from an EMBL/GenBank/DDBJ whole genome shotgun (WGS) entry which is preliminary data.</text>
</comment>
<keyword evidence="3" id="KW-0378">Hydrolase</keyword>
<gene>
    <name evidence="6" type="ORF">KSP39_PZI014516</name>
</gene>
<evidence type="ECO:0000256" key="4">
    <source>
        <dbReference type="ARBA" id="ARBA00023134"/>
    </source>
</evidence>
<evidence type="ECO:0008006" key="8">
    <source>
        <dbReference type="Google" id="ProtNLM"/>
    </source>
</evidence>
<evidence type="ECO:0000313" key="6">
    <source>
        <dbReference type="EMBL" id="KAK8934781.1"/>
    </source>
</evidence>
<name>A0AAP0BBJ6_9ASPA</name>
<feature type="compositionally biased region" description="Basic and acidic residues" evidence="5">
    <location>
        <begin position="300"/>
        <end position="313"/>
    </location>
</feature>
<dbReference type="GO" id="GO:0005525">
    <property type="term" value="F:GTP binding"/>
    <property type="evidence" value="ECO:0007669"/>
    <property type="project" value="UniProtKB-KW"/>
</dbReference>
<dbReference type="Gene3D" id="3.40.50.300">
    <property type="entry name" value="P-loop containing nucleotide triphosphate hydrolases"/>
    <property type="match status" value="1"/>
</dbReference>
<keyword evidence="7" id="KW-1185">Reference proteome</keyword>
<dbReference type="Proteomes" id="UP001418222">
    <property type="component" value="Unassembled WGS sequence"/>
</dbReference>
<dbReference type="InterPro" id="IPR004130">
    <property type="entry name" value="Gpn"/>
</dbReference>
<dbReference type="InterPro" id="IPR027417">
    <property type="entry name" value="P-loop_NTPase"/>
</dbReference>
<dbReference type="PANTHER" id="PTHR21231">
    <property type="entry name" value="XPA-BINDING PROTEIN 1-RELATED"/>
    <property type="match status" value="1"/>
</dbReference>
<evidence type="ECO:0000256" key="3">
    <source>
        <dbReference type="ARBA" id="ARBA00022801"/>
    </source>
</evidence>
<organism evidence="6 7">
    <name type="scientific">Platanthera zijinensis</name>
    <dbReference type="NCBI Taxonomy" id="2320716"/>
    <lineage>
        <taxon>Eukaryota</taxon>
        <taxon>Viridiplantae</taxon>
        <taxon>Streptophyta</taxon>
        <taxon>Embryophyta</taxon>
        <taxon>Tracheophyta</taxon>
        <taxon>Spermatophyta</taxon>
        <taxon>Magnoliopsida</taxon>
        <taxon>Liliopsida</taxon>
        <taxon>Asparagales</taxon>
        <taxon>Orchidaceae</taxon>
        <taxon>Orchidoideae</taxon>
        <taxon>Orchideae</taxon>
        <taxon>Orchidinae</taxon>
        <taxon>Platanthera</taxon>
    </lineage>
</organism>
<keyword evidence="4" id="KW-0342">GTP-binding</keyword>
<accession>A0AAP0BBJ6</accession>
<evidence type="ECO:0000256" key="5">
    <source>
        <dbReference type="SAM" id="MobiDB-lite"/>
    </source>
</evidence>
<dbReference type="EMBL" id="JBBWWQ010000012">
    <property type="protein sequence ID" value="KAK8934781.1"/>
    <property type="molecule type" value="Genomic_DNA"/>
</dbReference>
<evidence type="ECO:0000256" key="2">
    <source>
        <dbReference type="ARBA" id="ARBA00022741"/>
    </source>
</evidence>
<evidence type="ECO:0000256" key="1">
    <source>
        <dbReference type="ARBA" id="ARBA00005290"/>
    </source>
</evidence>
<sequence length="576" mass="65764">MVQAFMVQQNFIAERHQEAIAALSKRLSDLSTASAHKHACRSQALQPPMTLICPEVVPPSRYMLLDFPTYDGKIDPFGLLTSCEKFFGREHFPTVERLPLASFHSPLLWATCLLIDQPEMQIAIFTSGHRDRLRLNVEFEAPSDSVTTMSLVRLFDCLLPLANETYFLTDSGTSQCRTECRPTPPVRRLSHADMMEQRTHGFWYNYDEQYTLGHKCKLFLCLHVEDFDDEDGEEKKKEEEKGEEKKKKKKEEENKKKKQEEEKKKKEEEEEEEEEEEKKEEEGEEKKQEKKQEKKKKKQQHEYLRDRRNRERNASGVGSGTPAGSGAERRRVSETRFCAFPGVSRIRYAFESIHHYLLFDFPGQVELFFLHPTAKNVIWKLIKELDIRLTAIHLVDAHLCCDPGKYVSALLLSLTTMLHLELPHINVLSKIDLIESYGKLAYNLDFYTDVEELSYLQYHLDQDPRSSKYSLSTTSTPQADDNLSLPPLFTLDVNSAAELCRCRNSSSTILQRLPAPFPISAAGGTGVPAIRCLYSQIFGLHQPRQAEASSLPSSEASSLPSSGHLTPPVAGCCRLQ</sequence>
<dbReference type="AlphaFoldDB" id="A0AAP0BBJ6"/>
<protein>
    <recommendedName>
        <fullName evidence="8">GPN-loop GTPase 2</fullName>
    </recommendedName>
</protein>
<dbReference type="GO" id="GO:0003924">
    <property type="term" value="F:GTPase activity"/>
    <property type="evidence" value="ECO:0007669"/>
    <property type="project" value="TreeGrafter"/>
</dbReference>
<dbReference type="Pfam" id="PF03029">
    <property type="entry name" value="ATP_bind_1"/>
    <property type="match status" value="1"/>
</dbReference>
<feature type="compositionally biased region" description="Basic and acidic residues" evidence="5">
    <location>
        <begin position="280"/>
        <end position="292"/>
    </location>
</feature>
<keyword evidence="2" id="KW-0547">Nucleotide-binding</keyword>
<feature type="compositionally biased region" description="Acidic residues" evidence="5">
    <location>
        <begin position="268"/>
        <end position="279"/>
    </location>
</feature>
<feature type="region of interest" description="Disordered" evidence="5">
    <location>
        <begin position="230"/>
        <end position="331"/>
    </location>
</feature>
<dbReference type="GO" id="GO:0005737">
    <property type="term" value="C:cytoplasm"/>
    <property type="evidence" value="ECO:0007669"/>
    <property type="project" value="TreeGrafter"/>
</dbReference>
<evidence type="ECO:0000313" key="7">
    <source>
        <dbReference type="Proteomes" id="UP001418222"/>
    </source>
</evidence>
<proteinExistence type="inferred from homology"/>